<gene>
    <name evidence="2" type="ORF">SAMN05421736_103190</name>
</gene>
<organism evidence="2 3">
    <name type="scientific">Evansella caseinilytica</name>
    <dbReference type="NCBI Taxonomy" id="1503961"/>
    <lineage>
        <taxon>Bacteria</taxon>
        <taxon>Bacillati</taxon>
        <taxon>Bacillota</taxon>
        <taxon>Bacilli</taxon>
        <taxon>Bacillales</taxon>
        <taxon>Bacillaceae</taxon>
        <taxon>Evansella</taxon>
    </lineage>
</organism>
<keyword evidence="3" id="KW-1185">Reference proteome</keyword>
<accession>A0A1H3MD36</accession>
<dbReference type="AlphaFoldDB" id="A0A1H3MD36"/>
<evidence type="ECO:0000313" key="2">
    <source>
        <dbReference type="EMBL" id="SDY74506.1"/>
    </source>
</evidence>
<dbReference type="EMBL" id="FNPI01000003">
    <property type="protein sequence ID" value="SDY74506.1"/>
    <property type="molecule type" value="Genomic_DNA"/>
</dbReference>
<dbReference type="Proteomes" id="UP000198935">
    <property type="component" value="Unassembled WGS sequence"/>
</dbReference>
<evidence type="ECO:0000313" key="3">
    <source>
        <dbReference type="Proteomes" id="UP000198935"/>
    </source>
</evidence>
<reference evidence="3" key="1">
    <citation type="submission" date="2016-10" db="EMBL/GenBank/DDBJ databases">
        <authorList>
            <person name="Varghese N."/>
            <person name="Submissions S."/>
        </authorList>
    </citation>
    <scope>NUCLEOTIDE SEQUENCE [LARGE SCALE GENOMIC DNA]</scope>
    <source>
        <strain evidence="3">SP</strain>
    </source>
</reference>
<proteinExistence type="predicted"/>
<protein>
    <submittedName>
        <fullName evidence="2">Uncharacterized protein</fullName>
    </submittedName>
</protein>
<evidence type="ECO:0000256" key="1">
    <source>
        <dbReference type="SAM" id="MobiDB-lite"/>
    </source>
</evidence>
<dbReference type="STRING" id="1503961.SAMN05421736_103190"/>
<feature type="compositionally biased region" description="Basic and acidic residues" evidence="1">
    <location>
        <begin position="19"/>
        <end position="31"/>
    </location>
</feature>
<sequence length="59" mass="6660">MYPGLFEHPLKSVSSKGGHHSDKKVEARQARAAERTLYVREQRRGNATTRFAGAVTRTF</sequence>
<name>A0A1H3MD36_9BACI</name>
<feature type="region of interest" description="Disordered" evidence="1">
    <location>
        <begin position="1"/>
        <end position="31"/>
    </location>
</feature>